<dbReference type="GO" id="GO:0005634">
    <property type="term" value="C:nucleus"/>
    <property type="evidence" value="ECO:0007669"/>
    <property type="project" value="TreeGrafter"/>
</dbReference>
<dbReference type="GO" id="GO:0005829">
    <property type="term" value="C:cytosol"/>
    <property type="evidence" value="ECO:0007669"/>
    <property type="project" value="TreeGrafter"/>
</dbReference>
<evidence type="ECO:0000256" key="1">
    <source>
        <dbReference type="ARBA" id="ARBA00009085"/>
    </source>
</evidence>
<dbReference type="Gene3D" id="3.90.70.10">
    <property type="entry name" value="Cysteine proteinases"/>
    <property type="match status" value="2"/>
</dbReference>
<keyword evidence="6" id="KW-1185">Reference proteome</keyword>
<dbReference type="GO" id="GO:0006508">
    <property type="term" value="P:proteolysis"/>
    <property type="evidence" value="ECO:0007669"/>
    <property type="project" value="UniProtKB-KW"/>
</dbReference>
<dbReference type="GO" id="GO:0004843">
    <property type="term" value="F:cysteine-type deubiquitinase activity"/>
    <property type="evidence" value="ECO:0007669"/>
    <property type="project" value="UniProtKB-UniRule"/>
</dbReference>
<dbReference type="GO" id="GO:0016477">
    <property type="term" value="P:cell migration"/>
    <property type="evidence" value="ECO:0007669"/>
    <property type="project" value="TreeGrafter"/>
</dbReference>
<dbReference type="FunFam" id="3.90.70.10:FF:000022">
    <property type="entry name" value="Ubiquitin carboxyl-terminal hydrolase 24"/>
    <property type="match status" value="1"/>
</dbReference>
<dbReference type="SUPFAM" id="SSF54001">
    <property type="entry name" value="Cysteine proteinases"/>
    <property type="match status" value="1"/>
</dbReference>
<accession>A0A9J6H8U9</accession>
<dbReference type="PANTHER" id="PTHR24006:SF925">
    <property type="entry name" value="UBIQUITINYL HYDROLASE 1"/>
    <property type="match status" value="1"/>
</dbReference>
<dbReference type="PROSITE" id="PS50235">
    <property type="entry name" value="USP_3"/>
    <property type="match status" value="1"/>
</dbReference>
<feature type="compositionally biased region" description="Basic and acidic residues" evidence="3">
    <location>
        <begin position="547"/>
        <end position="556"/>
    </location>
</feature>
<evidence type="ECO:0000313" key="5">
    <source>
        <dbReference type="EMBL" id="KAH9384139.1"/>
    </source>
</evidence>
<keyword evidence="2" id="KW-0645">Protease</keyword>
<dbReference type="PROSITE" id="PS00972">
    <property type="entry name" value="USP_1"/>
    <property type="match status" value="1"/>
</dbReference>
<reference evidence="5 6" key="1">
    <citation type="journal article" date="2020" name="Cell">
        <title>Large-Scale Comparative Analyses of Tick Genomes Elucidate Their Genetic Diversity and Vector Capacities.</title>
        <authorList>
            <consortium name="Tick Genome and Microbiome Consortium (TIGMIC)"/>
            <person name="Jia N."/>
            <person name="Wang J."/>
            <person name="Shi W."/>
            <person name="Du L."/>
            <person name="Sun Y."/>
            <person name="Zhan W."/>
            <person name="Jiang J.F."/>
            <person name="Wang Q."/>
            <person name="Zhang B."/>
            <person name="Ji P."/>
            <person name="Bell-Sakyi L."/>
            <person name="Cui X.M."/>
            <person name="Yuan T.T."/>
            <person name="Jiang B.G."/>
            <person name="Yang W.F."/>
            <person name="Lam T.T."/>
            <person name="Chang Q.C."/>
            <person name="Ding S.J."/>
            <person name="Wang X.J."/>
            <person name="Zhu J.G."/>
            <person name="Ruan X.D."/>
            <person name="Zhao L."/>
            <person name="Wei J.T."/>
            <person name="Ye R.Z."/>
            <person name="Que T.C."/>
            <person name="Du C.H."/>
            <person name="Zhou Y.H."/>
            <person name="Cheng J.X."/>
            <person name="Dai P.F."/>
            <person name="Guo W.B."/>
            <person name="Han X.H."/>
            <person name="Huang E.J."/>
            <person name="Li L.F."/>
            <person name="Wei W."/>
            <person name="Gao Y.C."/>
            <person name="Liu J.Z."/>
            <person name="Shao H.Z."/>
            <person name="Wang X."/>
            <person name="Wang C.C."/>
            <person name="Yang T.C."/>
            <person name="Huo Q.B."/>
            <person name="Li W."/>
            <person name="Chen H.Y."/>
            <person name="Chen S.E."/>
            <person name="Zhou L.G."/>
            <person name="Ni X.B."/>
            <person name="Tian J.H."/>
            <person name="Sheng Y."/>
            <person name="Liu T."/>
            <person name="Pan Y.S."/>
            <person name="Xia L.Y."/>
            <person name="Li J."/>
            <person name="Zhao F."/>
            <person name="Cao W.C."/>
        </authorList>
    </citation>
    <scope>NUCLEOTIDE SEQUENCE [LARGE SCALE GENOMIC DNA]</scope>
    <source>
        <strain evidence="5">HaeL-2018</strain>
    </source>
</reference>
<dbReference type="PROSITE" id="PS00973">
    <property type="entry name" value="USP_2"/>
    <property type="match status" value="1"/>
</dbReference>
<evidence type="ECO:0000256" key="3">
    <source>
        <dbReference type="SAM" id="MobiDB-lite"/>
    </source>
</evidence>
<dbReference type="InterPro" id="IPR018200">
    <property type="entry name" value="USP_CS"/>
</dbReference>
<dbReference type="OrthoDB" id="289038at2759"/>
<dbReference type="InterPro" id="IPR028889">
    <property type="entry name" value="USP"/>
</dbReference>
<keyword evidence="2" id="KW-0378">Hydrolase</keyword>
<dbReference type="InterPro" id="IPR001394">
    <property type="entry name" value="Peptidase_C19_UCH"/>
</dbReference>
<dbReference type="PANTHER" id="PTHR24006">
    <property type="entry name" value="UBIQUITIN CARBOXYL-TERMINAL HYDROLASE"/>
    <property type="match status" value="1"/>
</dbReference>
<feature type="domain" description="USP" evidence="4">
    <location>
        <begin position="503"/>
        <end position="831"/>
    </location>
</feature>
<keyword evidence="2" id="KW-0788">Thiol protease</keyword>
<feature type="region of interest" description="Disordered" evidence="3">
    <location>
        <begin position="540"/>
        <end position="566"/>
    </location>
</feature>
<dbReference type="InterPro" id="IPR050164">
    <property type="entry name" value="Peptidase_C19"/>
</dbReference>
<dbReference type="AlphaFoldDB" id="A0A9J6H8U9"/>
<comment type="similarity">
    <text evidence="1 2">Belongs to the peptidase C19 family.</text>
</comment>
<dbReference type="EC" id="3.4.19.12" evidence="2"/>
<dbReference type="VEuPathDB" id="VectorBase:HLOH_043885"/>
<dbReference type="Pfam" id="PF00443">
    <property type="entry name" value="UCH"/>
    <property type="match status" value="1"/>
</dbReference>
<evidence type="ECO:0000313" key="6">
    <source>
        <dbReference type="Proteomes" id="UP000821853"/>
    </source>
</evidence>
<dbReference type="InterPro" id="IPR038765">
    <property type="entry name" value="Papain-like_cys_pep_sf"/>
</dbReference>
<dbReference type="Proteomes" id="UP000821853">
    <property type="component" value="Unassembled WGS sequence"/>
</dbReference>
<keyword evidence="2" id="KW-0833">Ubl conjugation pathway</keyword>
<organism evidence="5 6">
    <name type="scientific">Haemaphysalis longicornis</name>
    <name type="common">Bush tick</name>
    <dbReference type="NCBI Taxonomy" id="44386"/>
    <lineage>
        <taxon>Eukaryota</taxon>
        <taxon>Metazoa</taxon>
        <taxon>Ecdysozoa</taxon>
        <taxon>Arthropoda</taxon>
        <taxon>Chelicerata</taxon>
        <taxon>Arachnida</taxon>
        <taxon>Acari</taxon>
        <taxon>Parasitiformes</taxon>
        <taxon>Ixodida</taxon>
        <taxon>Ixodoidea</taxon>
        <taxon>Ixodidae</taxon>
        <taxon>Haemaphysalinae</taxon>
        <taxon>Haemaphysalis</taxon>
    </lineage>
</organism>
<dbReference type="EMBL" id="JABSTR010001655">
    <property type="protein sequence ID" value="KAH9384139.1"/>
    <property type="molecule type" value="Genomic_DNA"/>
</dbReference>
<proteinExistence type="inferred from homology"/>
<name>A0A9J6H8U9_HAELO</name>
<protein>
    <recommendedName>
        <fullName evidence="2">Ubiquitin carboxyl-terminal hydrolase</fullName>
        <ecNumber evidence="2">3.4.19.12</ecNumber>
    </recommendedName>
</protein>
<evidence type="ECO:0000256" key="2">
    <source>
        <dbReference type="RuleBase" id="RU366025"/>
    </source>
</evidence>
<comment type="caution">
    <text evidence="5">The sequence shown here is derived from an EMBL/GenBank/DDBJ whole genome shotgun (WGS) entry which is preliminary data.</text>
</comment>
<dbReference type="GO" id="GO:0016579">
    <property type="term" value="P:protein deubiquitination"/>
    <property type="evidence" value="ECO:0007669"/>
    <property type="project" value="InterPro"/>
</dbReference>
<gene>
    <name evidence="5" type="ORF">HPB48_026132</name>
</gene>
<evidence type="ECO:0000259" key="4">
    <source>
        <dbReference type="PROSITE" id="PS50235"/>
    </source>
</evidence>
<comment type="catalytic activity">
    <reaction evidence="2">
        <text>Thiol-dependent hydrolysis of ester, thioester, amide, peptide and isopeptide bonds formed by the C-terminal Gly of ubiquitin (a 76-residue protein attached to proteins as an intracellular targeting signal).</text>
        <dbReference type="EC" id="3.4.19.12"/>
    </reaction>
</comment>
<sequence>MEPITDQFVQLLLQQTNGSPMERERVAAQVRDAIMATAVPAASTASVNMAAPFVRPGIAEARPATVTAPAAMPKFEGFRDLQSPQEFLDKVENFCVAADIPTGDRVRRVIATALEGSAKLWYRFAGPFESWDGFAEAFKKEFASIDEKLRLLKQELDERTQHPQENLREFIYVVAAYYERIGENVPDSEKVDRVLRQMHPDLQDLAAGSTFKDLKELAAAADGLMERARRRQQYRPPPPKTNQVARDLAYTAPGVSNVATMSQHAVSFVGAGAPACAWPLHPAAVQPSYHRDRWPAIPPSGALPQQPAAGRQQIVCRRCGGRRPHRTQLCDGTPTEPWRLLPVPPARALPGTVPGKLAPVGTGPVSVYGAAMQVASTAGKKEPILEVRIGNGTFRALLDTGSSVGLLGPPAISAACSAGAKGKREMRTLRLASVAVCPGPEALRAALDLVVALCTQCPENLGQCAALLSDMFYAEGGGAGGEGPPTEWEYLPPVGPRPRGGFVGLKNAGATCYMNSVLQQLYMIDSIREGILAVEGAATDPNEDFSGEERPEHEEAGGLVRGGGCEEEGEQRRDYHLGVLKQCRRCSATWRPRSCKDLPGLPAPVLSREESLHTTLNIDIRNHSNLLDSLEQYVKGDLLEGANAYHCDRCNKKVDTVKRLCIKKLPPILAIQLKRFDYDWERECAIKFNDYFEFPRELDMEPYTVRGLARMEGELMEGENNGGGGQEDEVGRGGGGGTRYRLTGIVVHSGQASGGHYYSYILYRHPGGVYRWYKFDDGEVSECRMEEEEEMKNQCFGGEYMGEVFDHMLKRMSYRRQKRWWNAYILFYQRAQPLLADGMADLSLQDTGKVNGVMPRMPAAIERSVWRQNIKFLHTRNQFSPEYFQFCKKLVSCNTPFVALAPDQDRLSPEAEELAMVSVQLASKFLFQTAFHTKKTLRVCLPWVFHDNEGFVSPFDD</sequence>